<keyword evidence="1" id="KW-0175">Coiled coil</keyword>
<dbReference type="SUPFAM" id="SSF56954">
    <property type="entry name" value="Outer membrane efflux proteins (OEP)"/>
    <property type="match status" value="1"/>
</dbReference>
<comment type="caution">
    <text evidence="3">The sequence shown here is derived from an EMBL/GenBank/DDBJ whole genome shotgun (WGS) entry which is preliminary data.</text>
</comment>
<sequence length="330" mass="34405">MKRFIPLLLLTLLTQAQAAYGTLELYPSAVQRSVSVQVARNELTQARAEVARLAADPLALQPARMAADARARQAEAGVRLSELQLRATLAGELEALSGAEYGARLAQARRELADLRLTAAQVKFRAGALTKLDLDAAQAEASNAAAAVATAEATLNAARQKVQGRAGTLPRLPLQFAPAPEAGILRAALANHPRLIKASAEVAAADLDLQVKSTDLSAAAEVKAARVALENARTAQTEARLELEAALTAALQTYQSAQSTLAPAERSTGAAASQAATAEKRFAAGLISRAALLQARLEALEARSTLDGRQAATETALASLSVAANLNVWK</sequence>
<dbReference type="RefSeq" id="WP_307467026.1">
    <property type="nucleotide sequence ID" value="NZ_JAURUR010000009.1"/>
</dbReference>
<dbReference type="Proteomes" id="UP001232163">
    <property type="component" value="Unassembled WGS sequence"/>
</dbReference>
<dbReference type="EMBL" id="JAURUR010000009">
    <property type="protein sequence ID" value="MDP9765262.1"/>
    <property type="molecule type" value="Genomic_DNA"/>
</dbReference>
<feature type="chain" id="PRO_5047257310" evidence="2">
    <location>
        <begin position="19"/>
        <end position="330"/>
    </location>
</feature>
<evidence type="ECO:0000256" key="1">
    <source>
        <dbReference type="SAM" id="Coils"/>
    </source>
</evidence>
<keyword evidence="2" id="KW-0732">Signal</keyword>
<feature type="coiled-coil region" evidence="1">
    <location>
        <begin position="105"/>
        <end position="161"/>
    </location>
</feature>
<evidence type="ECO:0000313" key="3">
    <source>
        <dbReference type="EMBL" id="MDP9765262.1"/>
    </source>
</evidence>
<dbReference type="Gene3D" id="1.20.1600.10">
    <property type="entry name" value="Outer membrane efflux proteins (OEP)"/>
    <property type="match status" value="2"/>
</dbReference>
<accession>A0ABT9MF75</accession>
<proteinExistence type="predicted"/>
<gene>
    <name evidence="3" type="ORF">QO006_002710</name>
</gene>
<keyword evidence="4" id="KW-1185">Reference proteome</keyword>
<evidence type="ECO:0000256" key="2">
    <source>
        <dbReference type="SAM" id="SignalP"/>
    </source>
</evidence>
<reference evidence="3 4" key="1">
    <citation type="submission" date="2023-07" db="EMBL/GenBank/DDBJ databases">
        <title>Genomic Encyclopedia of Type Strains, Phase IV (KMG-IV): sequencing the most valuable type-strain genomes for metagenomic binning, comparative biology and taxonomic classification.</title>
        <authorList>
            <person name="Goeker M."/>
        </authorList>
    </citation>
    <scope>NUCLEOTIDE SEQUENCE [LARGE SCALE GENOMIC DNA]</scope>
    <source>
        <strain evidence="3 4">NIO-1023</strain>
    </source>
</reference>
<protein>
    <submittedName>
        <fullName evidence="3">Outer membrane protein TolC</fullName>
    </submittedName>
</protein>
<organism evidence="3 4">
    <name type="scientific">Deinococcus enclensis</name>
    <dbReference type="NCBI Taxonomy" id="1049582"/>
    <lineage>
        <taxon>Bacteria</taxon>
        <taxon>Thermotogati</taxon>
        <taxon>Deinococcota</taxon>
        <taxon>Deinococci</taxon>
        <taxon>Deinococcales</taxon>
        <taxon>Deinococcaceae</taxon>
        <taxon>Deinococcus</taxon>
    </lineage>
</organism>
<feature type="signal peptide" evidence="2">
    <location>
        <begin position="1"/>
        <end position="18"/>
    </location>
</feature>
<evidence type="ECO:0000313" key="4">
    <source>
        <dbReference type="Proteomes" id="UP001232163"/>
    </source>
</evidence>
<name>A0ABT9MF75_9DEIO</name>